<reference evidence="2" key="1">
    <citation type="submission" date="2024-05" db="EMBL/GenBank/DDBJ databases">
        <title>30 novel species of actinomycetes from the DSMZ collection.</title>
        <authorList>
            <person name="Nouioui I."/>
        </authorList>
    </citation>
    <scope>NUCLEOTIDE SEQUENCE</scope>
    <source>
        <strain evidence="2">DSM 41014</strain>
    </source>
</reference>
<feature type="non-terminal residue" evidence="2">
    <location>
        <position position="132"/>
    </location>
</feature>
<dbReference type="GO" id="GO:0051301">
    <property type="term" value="P:cell division"/>
    <property type="evidence" value="ECO:0007669"/>
    <property type="project" value="UniProtKB-KW"/>
</dbReference>
<dbReference type="SMART" id="SM00842">
    <property type="entry name" value="FtsA"/>
    <property type="match status" value="1"/>
</dbReference>
<comment type="caution">
    <text evidence="2">The sequence shown here is derived from an EMBL/GenBank/DDBJ whole genome shotgun (WGS) entry which is preliminary data.</text>
</comment>
<protein>
    <submittedName>
        <fullName evidence="2">Cell division protein FtsA</fullName>
    </submittedName>
</protein>
<proteinExistence type="predicted"/>
<name>A0ABU2UYZ2_9ACTN</name>
<dbReference type="Proteomes" id="UP001180489">
    <property type="component" value="Unassembled WGS sequence"/>
</dbReference>
<accession>A0ABU2UYZ2</accession>
<sequence length="132" mass="14552">VIGQIHSAQDIRIIGLSTVKNHDFSQGTIRHRERLKSAIKQSIQNAEDMANCRVNSVWLSFSTPDLQSVNSVGEVKIKHDIVQAKDVVAALTQAKNKHLTDDLYLMHYAQQGIALDGNAEMIDDAIGMQASD</sequence>
<keyword evidence="3" id="KW-1185">Reference proteome</keyword>
<dbReference type="InterPro" id="IPR043129">
    <property type="entry name" value="ATPase_NBD"/>
</dbReference>
<evidence type="ECO:0000313" key="3">
    <source>
        <dbReference type="Proteomes" id="UP001180489"/>
    </source>
</evidence>
<dbReference type="SUPFAM" id="SSF53067">
    <property type="entry name" value="Actin-like ATPase domain"/>
    <property type="match status" value="1"/>
</dbReference>
<gene>
    <name evidence="2" type="ORF">RM863_41095</name>
</gene>
<organism evidence="2 3">
    <name type="scientific">Streptomyces hintoniae</name>
    <dbReference type="NCBI Taxonomy" id="3075521"/>
    <lineage>
        <taxon>Bacteria</taxon>
        <taxon>Bacillati</taxon>
        <taxon>Actinomycetota</taxon>
        <taxon>Actinomycetes</taxon>
        <taxon>Kitasatosporales</taxon>
        <taxon>Streptomycetaceae</taxon>
        <taxon>Streptomyces</taxon>
    </lineage>
</organism>
<evidence type="ECO:0000313" key="2">
    <source>
        <dbReference type="EMBL" id="MDT0478520.1"/>
    </source>
</evidence>
<keyword evidence="2" id="KW-0132">Cell division</keyword>
<dbReference type="Pfam" id="PF02491">
    <property type="entry name" value="SHS2_FTSA"/>
    <property type="match status" value="1"/>
</dbReference>
<keyword evidence="2" id="KW-0131">Cell cycle</keyword>
<evidence type="ECO:0000259" key="1">
    <source>
        <dbReference type="SMART" id="SM00842"/>
    </source>
</evidence>
<feature type="domain" description="SHS2" evidence="1">
    <location>
        <begin position="1"/>
        <end position="131"/>
    </location>
</feature>
<dbReference type="EMBL" id="JAVRFF010000569">
    <property type="protein sequence ID" value="MDT0478520.1"/>
    <property type="molecule type" value="Genomic_DNA"/>
</dbReference>
<dbReference type="InterPro" id="IPR003494">
    <property type="entry name" value="SHS2_FtsA"/>
</dbReference>
<feature type="non-terminal residue" evidence="2">
    <location>
        <position position="1"/>
    </location>
</feature>